<feature type="domain" description="PAS" evidence="10">
    <location>
        <begin position="372"/>
        <end position="422"/>
    </location>
</feature>
<evidence type="ECO:0000313" key="12">
    <source>
        <dbReference type="EMBL" id="MBW4543884.1"/>
    </source>
</evidence>
<feature type="domain" description="PAC" evidence="11">
    <location>
        <begin position="448"/>
        <end position="500"/>
    </location>
</feature>
<evidence type="ECO:0000256" key="5">
    <source>
        <dbReference type="ARBA" id="ARBA00022777"/>
    </source>
</evidence>
<dbReference type="SMART" id="SM00387">
    <property type="entry name" value="HATPase_c"/>
    <property type="match status" value="1"/>
</dbReference>
<protein>
    <recommendedName>
        <fullName evidence="2">histidine kinase</fullName>
        <ecNumber evidence="2">2.7.13.3</ecNumber>
    </recommendedName>
</protein>
<dbReference type="SUPFAM" id="SSF55874">
    <property type="entry name" value="ATPase domain of HSP90 chaperone/DNA topoisomerase II/histidine kinase"/>
    <property type="match status" value="1"/>
</dbReference>
<name>A0A951U8H2_9CYAN</name>
<sequence>MRHHDNFPSPREILGVISERVAMISTSVVQKLFTGRLTPFNIAALYVLIGGLWILFSDELLIASIHNSQLLTYLQTIKGWFYVIVTGWMLYAVISRSVRALQQSEASLRASEEQFRQLTENIREVFWLKPLKIDQVIYLSPAYEEVWGRSCESVYEGAMSWTEAIHQEDRDRVITAFEKQILGEGDFNQEYRIVRPDGEVRWIRDRAFPIYNRSGQVYRLAGIAEDITERQQTLSALQRLNEELQQSQQNLQAIIDNTTAVIYLKDSKGRFMLINRQFESLFHVTREQVIGKTDHDVFPKDLADAFQVNDSRVIDTGEVLTIEEVAPQHDGSHTYLSIKFPLYDGTHSLYAVGGISTDITERKQAEQKLRDSEHRFRSVFEQAPFAIQIFTADGFLEQANQTWEQMWGITRDSVVGYNLLHDPQAEVMGHLPDFRKAFAGEVVSLPPVYYEPALSNNQGASRWIEVHLYSVKDEAENVQEVVLITRDISDRKHAEQRLQSSEERFRRAILDAPLPMMLHAEDGEVVQINRTWTQLTGYTHSDIPTIANWSEKAYGRRKELVQADIERLYNLNGRISEGEYKITTRNGEVRIWEFYSAPLGRLPDGRRLVISTAIDITERKKTEAEIRQLNETLEQRVIERTAQLEEANQELEAFAYSIAHDLRAPLRGMQGLAEALLEDYGDALDALGQQYTHHIVTSAQRLDDLINDLLAYSRLSRSELTVSIVDLNLVMSRAMSQIEADLKQQQAVVTIRSVLPKVMAHYGTLVQVLTNLLSNAIKFVENAQPQVQIWVETHDDWVQLWIADNGIGIALEHQQRIFRVFERLHGIETYAGTGIGLAIVQKGIERMGGQVGIESELGKGSRFWIKLRRYVRSESL</sequence>
<feature type="transmembrane region" description="Helical" evidence="8">
    <location>
        <begin position="77"/>
        <end position="94"/>
    </location>
</feature>
<dbReference type="SMART" id="SM00388">
    <property type="entry name" value="HisKA"/>
    <property type="match status" value="1"/>
</dbReference>
<feature type="domain" description="Histidine kinase" evidence="9">
    <location>
        <begin position="657"/>
        <end position="871"/>
    </location>
</feature>
<evidence type="ECO:0000256" key="4">
    <source>
        <dbReference type="ARBA" id="ARBA00022679"/>
    </source>
</evidence>
<evidence type="ECO:0000259" key="10">
    <source>
        <dbReference type="PROSITE" id="PS50112"/>
    </source>
</evidence>
<dbReference type="Pfam" id="PF08448">
    <property type="entry name" value="PAS_4"/>
    <property type="match status" value="2"/>
</dbReference>
<dbReference type="PRINTS" id="PR00344">
    <property type="entry name" value="BCTRLSENSOR"/>
</dbReference>
<feature type="domain" description="PAS" evidence="10">
    <location>
        <begin position="501"/>
        <end position="543"/>
    </location>
</feature>
<keyword evidence="6" id="KW-0902">Two-component regulatory system</keyword>
<keyword evidence="5" id="KW-0418">Kinase</keyword>
<dbReference type="InterPro" id="IPR004358">
    <property type="entry name" value="Sig_transdc_His_kin-like_C"/>
</dbReference>
<dbReference type="FunFam" id="1.10.287.130:FF:000070">
    <property type="entry name" value="Histidine kinase sensor protein"/>
    <property type="match status" value="1"/>
</dbReference>
<dbReference type="Gene3D" id="3.30.565.10">
    <property type="entry name" value="Histidine kinase-like ATPase, C-terminal domain"/>
    <property type="match status" value="1"/>
</dbReference>
<dbReference type="InterPro" id="IPR013656">
    <property type="entry name" value="PAS_4"/>
</dbReference>
<evidence type="ECO:0000256" key="6">
    <source>
        <dbReference type="ARBA" id="ARBA00023012"/>
    </source>
</evidence>
<dbReference type="InterPro" id="IPR035965">
    <property type="entry name" value="PAS-like_dom_sf"/>
</dbReference>
<evidence type="ECO:0000256" key="7">
    <source>
        <dbReference type="SAM" id="Coils"/>
    </source>
</evidence>
<feature type="domain" description="PAC" evidence="11">
    <location>
        <begin position="320"/>
        <end position="371"/>
    </location>
</feature>
<keyword evidence="3" id="KW-0597">Phosphoprotein</keyword>
<dbReference type="SMART" id="SM00091">
    <property type="entry name" value="PAS"/>
    <property type="match status" value="4"/>
</dbReference>
<feature type="domain" description="PAC" evidence="11">
    <location>
        <begin position="576"/>
        <end position="628"/>
    </location>
</feature>
<evidence type="ECO:0000256" key="3">
    <source>
        <dbReference type="ARBA" id="ARBA00022553"/>
    </source>
</evidence>
<keyword evidence="8" id="KW-1133">Transmembrane helix</keyword>
<evidence type="ECO:0000259" key="11">
    <source>
        <dbReference type="PROSITE" id="PS50113"/>
    </source>
</evidence>
<feature type="transmembrane region" description="Helical" evidence="8">
    <location>
        <begin position="37"/>
        <end position="56"/>
    </location>
</feature>
<keyword evidence="8" id="KW-0472">Membrane</keyword>
<gene>
    <name evidence="12" type="ORF">KME25_05505</name>
</gene>
<evidence type="ECO:0000256" key="8">
    <source>
        <dbReference type="SAM" id="Phobius"/>
    </source>
</evidence>
<dbReference type="Gene3D" id="3.30.450.20">
    <property type="entry name" value="PAS domain"/>
    <property type="match status" value="4"/>
</dbReference>
<proteinExistence type="predicted"/>
<evidence type="ECO:0000256" key="2">
    <source>
        <dbReference type="ARBA" id="ARBA00012438"/>
    </source>
</evidence>
<dbReference type="InterPro" id="IPR000014">
    <property type="entry name" value="PAS"/>
</dbReference>
<dbReference type="InterPro" id="IPR000700">
    <property type="entry name" value="PAS-assoc_C"/>
</dbReference>
<comment type="caution">
    <text evidence="12">The sequence shown here is derived from an EMBL/GenBank/DDBJ whole genome shotgun (WGS) entry which is preliminary data.</text>
</comment>
<dbReference type="Pfam" id="PF13426">
    <property type="entry name" value="PAS_9"/>
    <property type="match status" value="1"/>
</dbReference>
<dbReference type="PROSITE" id="PS50112">
    <property type="entry name" value="PAS"/>
    <property type="match status" value="4"/>
</dbReference>
<feature type="domain" description="PAS" evidence="10">
    <location>
        <begin position="247"/>
        <end position="317"/>
    </location>
</feature>
<dbReference type="InterPro" id="IPR003661">
    <property type="entry name" value="HisK_dim/P_dom"/>
</dbReference>
<dbReference type="InterPro" id="IPR003594">
    <property type="entry name" value="HATPase_dom"/>
</dbReference>
<dbReference type="PROSITE" id="PS50113">
    <property type="entry name" value="PAC"/>
    <property type="match status" value="4"/>
</dbReference>
<dbReference type="InterPro" id="IPR013655">
    <property type="entry name" value="PAS_fold_3"/>
</dbReference>
<keyword evidence="7" id="KW-0175">Coiled coil</keyword>
<feature type="domain" description="PAC" evidence="11">
    <location>
        <begin position="187"/>
        <end position="239"/>
    </location>
</feature>
<evidence type="ECO:0000256" key="1">
    <source>
        <dbReference type="ARBA" id="ARBA00000085"/>
    </source>
</evidence>
<dbReference type="PANTHER" id="PTHR43304">
    <property type="entry name" value="PHYTOCHROME-LIKE PROTEIN CPH1"/>
    <property type="match status" value="1"/>
</dbReference>
<dbReference type="InterPro" id="IPR001610">
    <property type="entry name" value="PAC"/>
</dbReference>
<feature type="domain" description="PAS" evidence="10">
    <location>
        <begin position="111"/>
        <end position="184"/>
    </location>
</feature>
<dbReference type="InterPro" id="IPR052162">
    <property type="entry name" value="Sensor_kinase/Photoreceptor"/>
</dbReference>
<dbReference type="NCBIfam" id="TIGR00229">
    <property type="entry name" value="sensory_box"/>
    <property type="match status" value="4"/>
</dbReference>
<dbReference type="SUPFAM" id="SSF55785">
    <property type="entry name" value="PYP-like sensor domain (PAS domain)"/>
    <property type="match status" value="4"/>
</dbReference>
<evidence type="ECO:0000313" key="13">
    <source>
        <dbReference type="Proteomes" id="UP000753908"/>
    </source>
</evidence>
<dbReference type="AlphaFoldDB" id="A0A951U8H2"/>
<reference evidence="12" key="1">
    <citation type="submission" date="2021-05" db="EMBL/GenBank/DDBJ databases">
        <authorList>
            <person name="Pietrasiak N."/>
            <person name="Ward R."/>
            <person name="Stajich J.E."/>
            <person name="Kurbessoian T."/>
        </authorList>
    </citation>
    <scope>NUCLEOTIDE SEQUENCE</scope>
    <source>
        <strain evidence="12">CPER-KK1</strain>
    </source>
</reference>
<dbReference type="PROSITE" id="PS50109">
    <property type="entry name" value="HIS_KIN"/>
    <property type="match status" value="1"/>
</dbReference>
<dbReference type="InterPro" id="IPR036890">
    <property type="entry name" value="HATPase_C_sf"/>
</dbReference>
<organism evidence="12 13">
    <name type="scientific">Symplocastrum torsivum CPER-KK1</name>
    <dbReference type="NCBI Taxonomy" id="450513"/>
    <lineage>
        <taxon>Bacteria</taxon>
        <taxon>Bacillati</taxon>
        <taxon>Cyanobacteriota</taxon>
        <taxon>Cyanophyceae</taxon>
        <taxon>Oscillatoriophycideae</taxon>
        <taxon>Oscillatoriales</taxon>
        <taxon>Microcoleaceae</taxon>
        <taxon>Symplocastrum</taxon>
    </lineage>
</organism>
<comment type="catalytic activity">
    <reaction evidence="1">
        <text>ATP + protein L-histidine = ADP + protein N-phospho-L-histidine.</text>
        <dbReference type="EC" id="2.7.13.3"/>
    </reaction>
</comment>
<dbReference type="Pfam" id="PF08447">
    <property type="entry name" value="PAS_3"/>
    <property type="match status" value="1"/>
</dbReference>
<dbReference type="InterPro" id="IPR036097">
    <property type="entry name" value="HisK_dim/P_sf"/>
</dbReference>
<feature type="coiled-coil region" evidence="7">
    <location>
        <begin position="619"/>
        <end position="650"/>
    </location>
</feature>
<reference evidence="12" key="2">
    <citation type="journal article" date="2022" name="Microbiol. Resour. Announc.">
        <title>Metagenome Sequencing to Explore Phylogenomics of Terrestrial Cyanobacteria.</title>
        <authorList>
            <person name="Ward R.D."/>
            <person name="Stajich J.E."/>
            <person name="Johansen J.R."/>
            <person name="Huntemann M."/>
            <person name="Clum A."/>
            <person name="Foster B."/>
            <person name="Foster B."/>
            <person name="Roux S."/>
            <person name="Palaniappan K."/>
            <person name="Varghese N."/>
            <person name="Mukherjee S."/>
            <person name="Reddy T.B.K."/>
            <person name="Daum C."/>
            <person name="Copeland A."/>
            <person name="Chen I.A."/>
            <person name="Ivanova N.N."/>
            <person name="Kyrpides N.C."/>
            <person name="Shapiro N."/>
            <person name="Eloe-Fadrosh E.A."/>
            <person name="Pietrasiak N."/>
        </authorList>
    </citation>
    <scope>NUCLEOTIDE SEQUENCE</scope>
    <source>
        <strain evidence="12">CPER-KK1</strain>
    </source>
</reference>
<dbReference type="SUPFAM" id="SSF47384">
    <property type="entry name" value="Homodimeric domain of signal transducing histidine kinase"/>
    <property type="match status" value="1"/>
</dbReference>
<dbReference type="InterPro" id="IPR005467">
    <property type="entry name" value="His_kinase_dom"/>
</dbReference>
<evidence type="ECO:0000259" key="9">
    <source>
        <dbReference type="PROSITE" id="PS50109"/>
    </source>
</evidence>
<dbReference type="Gene3D" id="1.10.287.130">
    <property type="match status" value="1"/>
</dbReference>
<keyword evidence="8" id="KW-0812">Transmembrane</keyword>
<dbReference type="Proteomes" id="UP000753908">
    <property type="component" value="Unassembled WGS sequence"/>
</dbReference>
<keyword evidence="4" id="KW-0808">Transferase</keyword>
<dbReference type="CDD" id="cd00130">
    <property type="entry name" value="PAS"/>
    <property type="match status" value="4"/>
</dbReference>
<dbReference type="EMBL" id="JAHHIF010000005">
    <property type="protein sequence ID" value="MBW4543884.1"/>
    <property type="molecule type" value="Genomic_DNA"/>
</dbReference>
<dbReference type="GO" id="GO:0000155">
    <property type="term" value="F:phosphorelay sensor kinase activity"/>
    <property type="evidence" value="ECO:0007669"/>
    <property type="project" value="InterPro"/>
</dbReference>
<dbReference type="CDD" id="cd00082">
    <property type="entry name" value="HisKA"/>
    <property type="match status" value="1"/>
</dbReference>
<feature type="coiled-coil region" evidence="7">
    <location>
        <begin position="227"/>
        <end position="257"/>
    </location>
</feature>
<dbReference type="EC" id="2.7.13.3" evidence="2"/>
<dbReference type="Pfam" id="PF00512">
    <property type="entry name" value="HisKA"/>
    <property type="match status" value="1"/>
</dbReference>
<accession>A0A951U8H2</accession>
<dbReference type="SMART" id="SM00086">
    <property type="entry name" value="PAC"/>
    <property type="match status" value="3"/>
</dbReference>
<dbReference type="PANTHER" id="PTHR43304:SF1">
    <property type="entry name" value="PAC DOMAIN-CONTAINING PROTEIN"/>
    <property type="match status" value="1"/>
</dbReference>
<dbReference type="Pfam" id="PF02518">
    <property type="entry name" value="HATPase_c"/>
    <property type="match status" value="1"/>
</dbReference>